<accession>A0A7H0H3P9</accession>
<organism evidence="7 8">
    <name type="scientific">Tessaracoccus defluvii</name>
    <dbReference type="NCBI Taxonomy" id="1285901"/>
    <lineage>
        <taxon>Bacteria</taxon>
        <taxon>Bacillati</taxon>
        <taxon>Actinomycetota</taxon>
        <taxon>Actinomycetes</taxon>
        <taxon>Propionibacteriales</taxon>
        <taxon>Propionibacteriaceae</taxon>
        <taxon>Tessaracoccus</taxon>
    </lineage>
</organism>
<comment type="similarity">
    <text evidence="1">Belongs to the SorC transcriptional regulatory family.</text>
</comment>
<dbReference type="GO" id="GO:0003700">
    <property type="term" value="F:DNA-binding transcription factor activity"/>
    <property type="evidence" value="ECO:0007669"/>
    <property type="project" value="InterPro"/>
</dbReference>
<protein>
    <submittedName>
        <fullName evidence="7">Sugar-binding transcriptional regulator</fullName>
    </submittedName>
</protein>
<dbReference type="AlphaFoldDB" id="A0A7H0H3P9"/>
<dbReference type="Pfam" id="PF04198">
    <property type="entry name" value="Sugar-bind"/>
    <property type="match status" value="1"/>
</dbReference>
<evidence type="ECO:0000259" key="6">
    <source>
        <dbReference type="Pfam" id="PF12802"/>
    </source>
</evidence>
<evidence type="ECO:0000256" key="2">
    <source>
        <dbReference type="ARBA" id="ARBA00023015"/>
    </source>
</evidence>
<name>A0A7H0H3P9_9ACTN</name>
<keyword evidence="3" id="KW-0238">DNA-binding</keyword>
<proteinExistence type="inferred from homology"/>
<dbReference type="RefSeq" id="WP_187720301.1">
    <property type="nucleotide sequence ID" value="NZ_BAABBL010000007.1"/>
</dbReference>
<keyword evidence="4" id="KW-0804">Transcription</keyword>
<dbReference type="InterPro" id="IPR037171">
    <property type="entry name" value="NagB/RpiA_transferase-like"/>
</dbReference>
<dbReference type="PANTHER" id="PTHR34294:SF1">
    <property type="entry name" value="TRANSCRIPTIONAL REGULATOR LSRR"/>
    <property type="match status" value="1"/>
</dbReference>
<keyword evidence="2" id="KW-0805">Transcription regulation</keyword>
<gene>
    <name evidence="7" type="ORF">H9L22_13035</name>
</gene>
<evidence type="ECO:0000259" key="5">
    <source>
        <dbReference type="Pfam" id="PF04198"/>
    </source>
</evidence>
<dbReference type="InterPro" id="IPR036388">
    <property type="entry name" value="WH-like_DNA-bd_sf"/>
</dbReference>
<dbReference type="PANTHER" id="PTHR34294">
    <property type="entry name" value="TRANSCRIPTIONAL REGULATOR-RELATED"/>
    <property type="match status" value="1"/>
</dbReference>
<evidence type="ECO:0000256" key="1">
    <source>
        <dbReference type="ARBA" id="ARBA00010466"/>
    </source>
</evidence>
<dbReference type="GO" id="GO:0030246">
    <property type="term" value="F:carbohydrate binding"/>
    <property type="evidence" value="ECO:0007669"/>
    <property type="project" value="InterPro"/>
</dbReference>
<dbReference type="InterPro" id="IPR051054">
    <property type="entry name" value="SorC_transcr_regulators"/>
</dbReference>
<evidence type="ECO:0000313" key="8">
    <source>
        <dbReference type="Proteomes" id="UP000516117"/>
    </source>
</evidence>
<dbReference type="Gene3D" id="3.40.50.1360">
    <property type="match status" value="1"/>
</dbReference>
<keyword evidence="8" id="KW-1185">Reference proteome</keyword>
<dbReference type="SUPFAM" id="SSF100950">
    <property type="entry name" value="NagB/RpiA/CoA transferase-like"/>
    <property type="match status" value="1"/>
</dbReference>
<evidence type="ECO:0000256" key="4">
    <source>
        <dbReference type="ARBA" id="ARBA00023163"/>
    </source>
</evidence>
<dbReference type="EMBL" id="CP060789">
    <property type="protein sequence ID" value="QNP55165.1"/>
    <property type="molecule type" value="Genomic_DNA"/>
</dbReference>
<dbReference type="KEGG" id="tdf:H9L22_13035"/>
<dbReference type="InterPro" id="IPR007324">
    <property type="entry name" value="Sugar-bd_dom_put"/>
</dbReference>
<sequence length="316" mass="33665">MVLNPASNDLDLVVRAAWLYYEDGLTQAQIATRLFVSRQTVGRLLESARQHGIVRIELDAQYLAAMDLATQVREKFGLRDAVVVPTAQGRLSRERTNERVAAALAAFVRRRLHPGAVVGVCWGDSVARSLSMLSEESLDGVQFVSTAGELSAIDEVLTRSPHVLRRLRTMPAPLLVSNEEVARAMQAETAVRDVIDLARSAVVTLTGMGAATPGGSAVSFGVATDEEVAEFAARGAVGDMLGEWYDAKGQVVETSWSRRRIGLGLEELRGLDNVVGVAGGVDKVAAISGAIAGRLISALVTDEPTAAALLERPAPR</sequence>
<dbReference type="Gene3D" id="1.10.10.10">
    <property type="entry name" value="Winged helix-like DNA-binding domain superfamily/Winged helix DNA-binding domain"/>
    <property type="match status" value="1"/>
</dbReference>
<feature type="domain" description="Sugar-binding" evidence="5">
    <location>
        <begin position="63"/>
        <end position="311"/>
    </location>
</feature>
<dbReference type="Pfam" id="PF12802">
    <property type="entry name" value="MarR_2"/>
    <property type="match status" value="1"/>
</dbReference>
<feature type="domain" description="HTH marR-type" evidence="6">
    <location>
        <begin position="18"/>
        <end position="59"/>
    </location>
</feature>
<dbReference type="Proteomes" id="UP000516117">
    <property type="component" value="Chromosome"/>
</dbReference>
<evidence type="ECO:0000256" key="3">
    <source>
        <dbReference type="ARBA" id="ARBA00023125"/>
    </source>
</evidence>
<dbReference type="GO" id="GO:0003677">
    <property type="term" value="F:DNA binding"/>
    <property type="evidence" value="ECO:0007669"/>
    <property type="project" value="UniProtKB-KW"/>
</dbReference>
<reference evidence="7 8" key="1">
    <citation type="submission" date="2020-08" db="EMBL/GenBank/DDBJ databases">
        <title>Genome sequence of Tessaracoccus defluvii JCM 17540T.</title>
        <authorList>
            <person name="Hyun D.-W."/>
            <person name="Bae J.-W."/>
        </authorList>
    </citation>
    <scope>NUCLEOTIDE SEQUENCE [LARGE SCALE GENOMIC DNA]</scope>
    <source>
        <strain evidence="7 8">JCM 17540</strain>
    </source>
</reference>
<evidence type="ECO:0000313" key="7">
    <source>
        <dbReference type="EMBL" id="QNP55165.1"/>
    </source>
</evidence>
<dbReference type="InterPro" id="IPR000835">
    <property type="entry name" value="HTH_MarR-typ"/>
</dbReference>